<proteinExistence type="predicted"/>
<accession>A0A3N4IMI6</accession>
<feature type="compositionally biased region" description="Low complexity" evidence="1">
    <location>
        <begin position="87"/>
        <end position="96"/>
    </location>
</feature>
<evidence type="ECO:0000313" key="3">
    <source>
        <dbReference type="Proteomes" id="UP000275078"/>
    </source>
</evidence>
<protein>
    <submittedName>
        <fullName evidence="2">Uncharacterized protein</fullName>
    </submittedName>
</protein>
<sequence length="147" mass="15986">MASSASVLSCTSAWSTSDAATCCRDHRPKPVFSETLNLNTIARPDFATFGSFADSETTTIVAEGTPSIPKEVTVVFETDTKREELPTTENTPLTPEAKSEGAFDPRAQWIAQYCTPPPPPKPTGEQALQQTAAIVDAFRRSRYSRKT</sequence>
<dbReference type="Proteomes" id="UP000275078">
    <property type="component" value="Unassembled WGS sequence"/>
</dbReference>
<organism evidence="2 3">
    <name type="scientific">Ascobolus immersus RN42</name>
    <dbReference type="NCBI Taxonomy" id="1160509"/>
    <lineage>
        <taxon>Eukaryota</taxon>
        <taxon>Fungi</taxon>
        <taxon>Dikarya</taxon>
        <taxon>Ascomycota</taxon>
        <taxon>Pezizomycotina</taxon>
        <taxon>Pezizomycetes</taxon>
        <taxon>Pezizales</taxon>
        <taxon>Ascobolaceae</taxon>
        <taxon>Ascobolus</taxon>
    </lineage>
</organism>
<dbReference type="EMBL" id="ML119649">
    <property type="protein sequence ID" value="RPA86627.1"/>
    <property type="molecule type" value="Genomic_DNA"/>
</dbReference>
<evidence type="ECO:0000256" key="1">
    <source>
        <dbReference type="SAM" id="MobiDB-lite"/>
    </source>
</evidence>
<dbReference type="AlphaFoldDB" id="A0A3N4IMI6"/>
<name>A0A3N4IMI6_ASCIM</name>
<feature type="region of interest" description="Disordered" evidence="1">
    <location>
        <begin position="79"/>
        <end position="100"/>
    </location>
</feature>
<reference evidence="2 3" key="1">
    <citation type="journal article" date="2018" name="Nat. Ecol. Evol.">
        <title>Pezizomycetes genomes reveal the molecular basis of ectomycorrhizal truffle lifestyle.</title>
        <authorList>
            <person name="Murat C."/>
            <person name="Payen T."/>
            <person name="Noel B."/>
            <person name="Kuo A."/>
            <person name="Morin E."/>
            <person name="Chen J."/>
            <person name="Kohler A."/>
            <person name="Krizsan K."/>
            <person name="Balestrini R."/>
            <person name="Da Silva C."/>
            <person name="Montanini B."/>
            <person name="Hainaut M."/>
            <person name="Levati E."/>
            <person name="Barry K.W."/>
            <person name="Belfiori B."/>
            <person name="Cichocki N."/>
            <person name="Clum A."/>
            <person name="Dockter R.B."/>
            <person name="Fauchery L."/>
            <person name="Guy J."/>
            <person name="Iotti M."/>
            <person name="Le Tacon F."/>
            <person name="Lindquist E.A."/>
            <person name="Lipzen A."/>
            <person name="Malagnac F."/>
            <person name="Mello A."/>
            <person name="Molinier V."/>
            <person name="Miyauchi S."/>
            <person name="Poulain J."/>
            <person name="Riccioni C."/>
            <person name="Rubini A."/>
            <person name="Sitrit Y."/>
            <person name="Splivallo R."/>
            <person name="Traeger S."/>
            <person name="Wang M."/>
            <person name="Zifcakova L."/>
            <person name="Wipf D."/>
            <person name="Zambonelli A."/>
            <person name="Paolocci F."/>
            <person name="Nowrousian M."/>
            <person name="Ottonello S."/>
            <person name="Baldrian P."/>
            <person name="Spatafora J.W."/>
            <person name="Henrissat B."/>
            <person name="Nagy L.G."/>
            <person name="Aury J.M."/>
            <person name="Wincker P."/>
            <person name="Grigoriev I.V."/>
            <person name="Bonfante P."/>
            <person name="Martin F.M."/>
        </authorList>
    </citation>
    <scope>NUCLEOTIDE SEQUENCE [LARGE SCALE GENOMIC DNA]</scope>
    <source>
        <strain evidence="2 3">RN42</strain>
    </source>
</reference>
<evidence type="ECO:0000313" key="2">
    <source>
        <dbReference type="EMBL" id="RPA86627.1"/>
    </source>
</evidence>
<gene>
    <name evidence="2" type="ORF">BJ508DRAFT_301988</name>
</gene>
<keyword evidence="3" id="KW-1185">Reference proteome</keyword>